<sequence>QDSHSKLSIYYPPETIDEVPEMDKFEYMEMENPICEDELRDPHRKIKIELFSIIATYQDPVPCNQIYRDFEEINGCTLDLSKFGFKNFISMMRMFSDKFNYHHGGLATKYTAKTSERSAHLQDLIKNQLTIQEKRRRDMRRPRSTLAPFVQHLTASGLDSTNIVSMTDGDNADTPVRKSPVLLERDRPTFSYFFNHQVERCISEQHKLLGVRLAEKEMEAEVSYDKSFSDLFGGEAQIDYAIVQILFDSNEQTSLDGLGHDLYEPACERDEMRNKNCTRLLDLRFVTGRFGRLLTEQKILGATYDLYDAEVKDKLDFMTTYYNLLSNSDFQPGDYTTSLAMTLSMLATGQEHLVSSALITMSKMFGFPWDALILVRYYYGPNHEITRRVHDAWTEAVLMKDDENKFRMIKIARSINTSNLKDIAINLMREVGSKTKGNELIDAYRCLSLALEAVNSSQLSEFERKLEVAGVSRIMYSIFVTMLAWGKIHWAKGTLADLAKRAPLGDVPSNICLIGLTCFVDLVEVLLKTQGVGADRNLANPITKTANKWRKEMNGGHWEMRKLKTNNLLSQKVLYSWFHQLGGALRAPLLEEPDLSTKMECVFIATEFLHEMLRWASNEPEGEPLRLHWPESPIKMIIDDKSIVIPDGKKLKKKNKGDVEEIAKLRRKHKEESDKAWLTFKTAFALKNREIKDLMKENENLRGGKCEVKNLGTGSKEEVSTGMQQRVTSCGVRYKFSPVKDEVVDPAVASMGDQQVVKLLAGPSHLDGFLSMMDSTIGESTTAFPSYTNPFEHNPLRGGRGGMRSGGSGGGFGGRGQWSAGELRI</sequence>
<evidence type="ECO:0008006" key="4">
    <source>
        <dbReference type="Google" id="ProtNLM"/>
    </source>
</evidence>
<feature type="compositionally biased region" description="Gly residues" evidence="1">
    <location>
        <begin position="800"/>
        <end position="816"/>
    </location>
</feature>
<dbReference type="Gene3D" id="3.30.420.610">
    <property type="entry name" value="LOTUS domain-like"/>
    <property type="match status" value="1"/>
</dbReference>
<dbReference type="EMBL" id="BTSX01000001">
    <property type="protein sequence ID" value="GMS81492.1"/>
    <property type="molecule type" value="Genomic_DNA"/>
</dbReference>
<dbReference type="Proteomes" id="UP001432027">
    <property type="component" value="Unassembled WGS sequence"/>
</dbReference>
<gene>
    <name evidence="2" type="ORF">PENTCL1PPCAC_3667</name>
</gene>
<organism evidence="2 3">
    <name type="scientific">Pristionchus entomophagus</name>
    <dbReference type="NCBI Taxonomy" id="358040"/>
    <lineage>
        <taxon>Eukaryota</taxon>
        <taxon>Metazoa</taxon>
        <taxon>Ecdysozoa</taxon>
        <taxon>Nematoda</taxon>
        <taxon>Chromadorea</taxon>
        <taxon>Rhabditida</taxon>
        <taxon>Rhabditina</taxon>
        <taxon>Diplogasteromorpha</taxon>
        <taxon>Diplogasteroidea</taxon>
        <taxon>Neodiplogasteridae</taxon>
        <taxon>Pristionchus</taxon>
    </lineage>
</organism>
<feature type="region of interest" description="Disordered" evidence="1">
    <location>
        <begin position="800"/>
        <end position="825"/>
    </location>
</feature>
<name>A0AAV5SDN7_9BILA</name>
<comment type="caution">
    <text evidence="2">The sequence shown here is derived from an EMBL/GenBank/DDBJ whole genome shotgun (WGS) entry which is preliminary data.</text>
</comment>
<dbReference type="AlphaFoldDB" id="A0AAV5SDN7"/>
<protein>
    <recommendedName>
        <fullName evidence="4">HTH OST-type domain-containing protein</fullName>
    </recommendedName>
</protein>
<accession>A0AAV5SDN7</accession>
<feature type="non-terminal residue" evidence="2">
    <location>
        <position position="1"/>
    </location>
</feature>
<keyword evidence="3" id="KW-1185">Reference proteome</keyword>
<reference evidence="2" key="1">
    <citation type="submission" date="2023-10" db="EMBL/GenBank/DDBJ databases">
        <title>Genome assembly of Pristionchus species.</title>
        <authorList>
            <person name="Yoshida K."/>
            <person name="Sommer R.J."/>
        </authorList>
    </citation>
    <scope>NUCLEOTIDE SEQUENCE</scope>
    <source>
        <strain evidence="2">RS0144</strain>
    </source>
</reference>
<evidence type="ECO:0000256" key="1">
    <source>
        <dbReference type="SAM" id="MobiDB-lite"/>
    </source>
</evidence>
<evidence type="ECO:0000313" key="2">
    <source>
        <dbReference type="EMBL" id="GMS81492.1"/>
    </source>
</evidence>
<evidence type="ECO:0000313" key="3">
    <source>
        <dbReference type="Proteomes" id="UP001432027"/>
    </source>
</evidence>
<proteinExistence type="predicted"/>
<dbReference type="InterPro" id="IPR041966">
    <property type="entry name" value="LOTUS-like"/>
</dbReference>